<name>A0A6B0UJA5_IXORI</name>
<protein>
    <submittedName>
        <fullName evidence="2">Putative secreted protein</fullName>
    </submittedName>
</protein>
<evidence type="ECO:0000313" key="2">
    <source>
        <dbReference type="EMBL" id="MXU89726.1"/>
    </source>
</evidence>
<evidence type="ECO:0000256" key="1">
    <source>
        <dbReference type="SAM" id="MobiDB-lite"/>
    </source>
</evidence>
<sequence length="110" mass="11450">MRAARPRWPRSPTTPSWGRSSAATGGLATSLGCPCPTAQSRGPPPTTSRSSPSKCRITLQCLPSMRSTWPRALPAAATSGPSPSSWACRSASTTWARAASCSCGTTRNTQ</sequence>
<organism evidence="2">
    <name type="scientific">Ixodes ricinus</name>
    <name type="common">Common tick</name>
    <name type="synonym">Acarus ricinus</name>
    <dbReference type="NCBI Taxonomy" id="34613"/>
    <lineage>
        <taxon>Eukaryota</taxon>
        <taxon>Metazoa</taxon>
        <taxon>Ecdysozoa</taxon>
        <taxon>Arthropoda</taxon>
        <taxon>Chelicerata</taxon>
        <taxon>Arachnida</taxon>
        <taxon>Acari</taxon>
        <taxon>Parasitiformes</taxon>
        <taxon>Ixodida</taxon>
        <taxon>Ixodoidea</taxon>
        <taxon>Ixodidae</taxon>
        <taxon>Ixodinae</taxon>
        <taxon>Ixodes</taxon>
    </lineage>
</organism>
<dbReference type="PROSITE" id="PS51257">
    <property type="entry name" value="PROKAR_LIPOPROTEIN"/>
    <property type="match status" value="1"/>
</dbReference>
<feature type="region of interest" description="Disordered" evidence="1">
    <location>
        <begin position="1"/>
        <end position="54"/>
    </location>
</feature>
<dbReference type="EMBL" id="GIFC01007643">
    <property type="protein sequence ID" value="MXU89726.1"/>
    <property type="molecule type" value="Transcribed_RNA"/>
</dbReference>
<dbReference type="AlphaFoldDB" id="A0A6B0UJA5"/>
<accession>A0A6B0UJA5</accession>
<proteinExistence type="predicted"/>
<reference evidence="2" key="1">
    <citation type="submission" date="2019-12" db="EMBL/GenBank/DDBJ databases">
        <title>An insight into the sialome of adult female Ixodes ricinus ticks feeding for 6 days.</title>
        <authorList>
            <person name="Perner J."/>
            <person name="Ribeiro J.M.C."/>
        </authorList>
    </citation>
    <scope>NUCLEOTIDE SEQUENCE</scope>
    <source>
        <strain evidence="2">Semi-engorged</strain>
        <tissue evidence="2">Salivary glands</tissue>
    </source>
</reference>